<dbReference type="eggNOG" id="KOG0712">
    <property type="taxonomic scope" value="Eukaryota"/>
</dbReference>
<dbReference type="FunFam" id="2.10.230.10:FF:000001">
    <property type="entry name" value="DnaJ subfamily A member 2"/>
    <property type="match status" value="1"/>
</dbReference>
<dbReference type="Gene3D" id="2.60.260.20">
    <property type="entry name" value="Urease metallochaperone UreE, N-terminal domain"/>
    <property type="match status" value="2"/>
</dbReference>
<evidence type="ECO:0000256" key="1">
    <source>
        <dbReference type="ARBA" id="ARBA00022723"/>
    </source>
</evidence>
<dbReference type="PROSITE" id="PS51188">
    <property type="entry name" value="ZF_CR"/>
    <property type="match status" value="1"/>
</dbReference>
<dbReference type="InterPro" id="IPR002939">
    <property type="entry name" value="DnaJ_C"/>
</dbReference>
<dbReference type="GeneID" id="17294852"/>
<proteinExistence type="predicted"/>
<dbReference type="Pfam" id="PF01556">
    <property type="entry name" value="DnaJ_C"/>
    <property type="match status" value="1"/>
</dbReference>
<feature type="domain" description="CR-type" evidence="6">
    <location>
        <begin position="9"/>
        <end position="84"/>
    </location>
</feature>
<name>L1IQJ8_GUITC</name>
<dbReference type="InterPro" id="IPR001305">
    <property type="entry name" value="HSP_DnaJ_Cys-rich_dom"/>
</dbReference>
<keyword evidence="1 5" id="KW-0479">Metal-binding</keyword>
<dbReference type="EMBL" id="JH993051">
    <property type="protein sequence ID" value="EKX38159.1"/>
    <property type="molecule type" value="Genomic_DNA"/>
</dbReference>
<dbReference type="EnsemblProtists" id="EKX38159">
    <property type="protein sequence ID" value="EKX38159"/>
    <property type="gene ID" value="GUITHDRAFT_77456"/>
</dbReference>
<dbReference type="GO" id="GO:0051082">
    <property type="term" value="F:unfolded protein binding"/>
    <property type="evidence" value="ECO:0007669"/>
    <property type="project" value="InterPro"/>
</dbReference>
<dbReference type="InterPro" id="IPR036410">
    <property type="entry name" value="HSP_DnaJ_Cys-rich_dom_sf"/>
</dbReference>
<dbReference type="RefSeq" id="XP_005825139.1">
    <property type="nucleotide sequence ID" value="XM_005825082.1"/>
</dbReference>
<dbReference type="KEGG" id="gtt:GUITHDRAFT_77456"/>
<dbReference type="SUPFAM" id="SSF57938">
    <property type="entry name" value="DnaJ/Hsp40 cysteine-rich domain"/>
    <property type="match status" value="1"/>
</dbReference>
<dbReference type="Pfam" id="PF00684">
    <property type="entry name" value="DnaJ_CXXCXGXG"/>
    <property type="match status" value="1"/>
</dbReference>
<evidence type="ECO:0000256" key="4">
    <source>
        <dbReference type="ARBA" id="ARBA00022833"/>
    </source>
</evidence>
<evidence type="ECO:0000259" key="6">
    <source>
        <dbReference type="PROSITE" id="PS51188"/>
    </source>
</evidence>
<evidence type="ECO:0000256" key="5">
    <source>
        <dbReference type="PROSITE-ProRule" id="PRU00546"/>
    </source>
</evidence>
<evidence type="ECO:0000313" key="7">
    <source>
        <dbReference type="EMBL" id="EKX38159.1"/>
    </source>
</evidence>
<keyword evidence="2" id="KW-0677">Repeat</keyword>
<feature type="zinc finger region" description="CR-type" evidence="5">
    <location>
        <begin position="9"/>
        <end position="84"/>
    </location>
</feature>
<dbReference type="InterPro" id="IPR044713">
    <property type="entry name" value="DNJA1/2-like"/>
</dbReference>
<keyword evidence="4 5" id="KW-0862">Zinc</keyword>
<accession>L1IQJ8</accession>
<dbReference type="CDD" id="cd10747">
    <property type="entry name" value="DnaJ_C"/>
    <property type="match status" value="1"/>
</dbReference>
<dbReference type="Gene3D" id="2.10.230.10">
    <property type="entry name" value="Heat shock protein DnaJ, cysteine-rich domain"/>
    <property type="match status" value="1"/>
</dbReference>
<evidence type="ECO:0000313" key="8">
    <source>
        <dbReference type="EnsemblProtists" id="EKX38159"/>
    </source>
</evidence>
<dbReference type="HOGENOM" id="CLU_1226821_0_0_1"/>
<reference evidence="9" key="2">
    <citation type="submission" date="2012-11" db="EMBL/GenBank/DDBJ databases">
        <authorList>
            <person name="Kuo A."/>
            <person name="Curtis B.A."/>
            <person name="Tanifuji G."/>
            <person name="Burki F."/>
            <person name="Gruber A."/>
            <person name="Irimia M."/>
            <person name="Maruyama S."/>
            <person name="Arias M.C."/>
            <person name="Ball S.G."/>
            <person name="Gile G.H."/>
            <person name="Hirakawa Y."/>
            <person name="Hopkins J.F."/>
            <person name="Rensing S.A."/>
            <person name="Schmutz J."/>
            <person name="Symeonidi A."/>
            <person name="Elias M."/>
            <person name="Eveleigh R.J."/>
            <person name="Herman E.K."/>
            <person name="Klute M.J."/>
            <person name="Nakayama T."/>
            <person name="Obornik M."/>
            <person name="Reyes-Prieto A."/>
            <person name="Armbrust E.V."/>
            <person name="Aves S.J."/>
            <person name="Beiko R.G."/>
            <person name="Coutinho P."/>
            <person name="Dacks J.B."/>
            <person name="Durnford D.G."/>
            <person name="Fast N.M."/>
            <person name="Green B.R."/>
            <person name="Grisdale C."/>
            <person name="Hempe F."/>
            <person name="Henrissat B."/>
            <person name="Hoppner M.P."/>
            <person name="Ishida K.-I."/>
            <person name="Kim E."/>
            <person name="Koreny L."/>
            <person name="Kroth P.G."/>
            <person name="Liu Y."/>
            <person name="Malik S.-B."/>
            <person name="Maier U.G."/>
            <person name="McRose D."/>
            <person name="Mock T."/>
            <person name="Neilson J.A."/>
            <person name="Onodera N.T."/>
            <person name="Poole A.M."/>
            <person name="Pritham E.J."/>
            <person name="Richards T.A."/>
            <person name="Rocap G."/>
            <person name="Roy S.W."/>
            <person name="Sarai C."/>
            <person name="Schaack S."/>
            <person name="Shirato S."/>
            <person name="Slamovits C.H."/>
            <person name="Spencer D.F."/>
            <person name="Suzuki S."/>
            <person name="Worden A.Z."/>
            <person name="Zauner S."/>
            <person name="Barry K."/>
            <person name="Bell C."/>
            <person name="Bharti A.K."/>
            <person name="Crow J.A."/>
            <person name="Grimwood J."/>
            <person name="Kramer R."/>
            <person name="Lindquist E."/>
            <person name="Lucas S."/>
            <person name="Salamov A."/>
            <person name="McFadden G.I."/>
            <person name="Lane C.E."/>
            <person name="Keeling P.J."/>
            <person name="Gray M.W."/>
            <person name="Grigoriev I.V."/>
            <person name="Archibald J.M."/>
        </authorList>
    </citation>
    <scope>NUCLEOTIDE SEQUENCE</scope>
    <source>
        <strain evidence="9">CCMP2712</strain>
    </source>
</reference>
<organism evidence="7">
    <name type="scientific">Guillardia theta (strain CCMP2712)</name>
    <name type="common">Cryptophyte</name>
    <dbReference type="NCBI Taxonomy" id="905079"/>
    <lineage>
        <taxon>Eukaryota</taxon>
        <taxon>Cryptophyceae</taxon>
        <taxon>Pyrenomonadales</taxon>
        <taxon>Geminigeraceae</taxon>
        <taxon>Guillardia</taxon>
    </lineage>
</organism>
<dbReference type="PaxDb" id="55529-EKX38159"/>
<sequence>MSLEDCFKGRVSNYSYHRTEVCPSCRGSGAKHSKRCPHCNGRGAQVVQTPFGLAEMECPACDGAGFVVTEHCSVCHGHGKVSRKHTVQVKVVPGMMEGEKLVFYGEGNQMPQADAGDLVLVLKEKKDKTFWREGYDLHANISLTLREALLGFSRKMDHLDGSQVVLNNKEITKMGEKMRFPGYGFMKGKSTKADRGDLVVHFAVKIPPKLSKQQEEKLRKVFEEDV</sequence>
<dbReference type="InterPro" id="IPR008971">
    <property type="entry name" value="HSP40/DnaJ_pept-bd"/>
</dbReference>
<protein>
    <recommendedName>
        <fullName evidence="6">CR-type domain-containing protein</fullName>
    </recommendedName>
</protein>
<evidence type="ECO:0000313" key="9">
    <source>
        <dbReference type="Proteomes" id="UP000011087"/>
    </source>
</evidence>
<keyword evidence="9" id="KW-1185">Reference proteome</keyword>
<gene>
    <name evidence="7" type="ORF">GUITHDRAFT_77456</name>
</gene>
<dbReference type="OrthoDB" id="550424at2759"/>
<reference evidence="8" key="3">
    <citation type="submission" date="2015-06" db="UniProtKB">
        <authorList>
            <consortium name="EnsemblProtists"/>
        </authorList>
    </citation>
    <scope>IDENTIFICATION</scope>
</reference>
<dbReference type="CDD" id="cd10719">
    <property type="entry name" value="DnaJ_zf"/>
    <property type="match status" value="1"/>
</dbReference>
<dbReference type="GO" id="GO:0030544">
    <property type="term" value="F:Hsp70 protein binding"/>
    <property type="evidence" value="ECO:0007669"/>
    <property type="project" value="InterPro"/>
</dbReference>
<dbReference type="AlphaFoldDB" id="L1IQJ8"/>
<dbReference type="PANTHER" id="PTHR43888">
    <property type="entry name" value="DNAJ-LIKE-2, ISOFORM A-RELATED"/>
    <property type="match status" value="1"/>
</dbReference>
<reference evidence="7 9" key="1">
    <citation type="journal article" date="2012" name="Nature">
        <title>Algal genomes reveal evolutionary mosaicism and the fate of nucleomorphs.</title>
        <authorList>
            <consortium name="DOE Joint Genome Institute"/>
            <person name="Curtis B.A."/>
            <person name="Tanifuji G."/>
            <person name="Burki F."/>
            <person name="Gruber A."/>
            <person name="Irimia M."/>
            <person name="Maruyama S."/>
            <person name="Arias M.C."/>
            <person name="Ball S.G."/>
            <person name="Gile G.H."/>
            <person name="Hirakawa Y."/>
            <person name="Hopkins J.F."/>
            <person name="Kuo A."/>
            <person name="Rensing S.A."/>
            <person name="Schmutz J."/>
            <person name="Symeonidi A."/>
            <person name="Elias M."/>
            <person name="Eveleigh R.J."/>
            <person name="Herman E.K."/>
            <person name="Klute M.J."/>
            <person name="Nakayama T."/>
            <person name="Obornik M."/>
            <person name="Reyes-Prieto A."/>
            <person name="Armbrust E.V."/>
            <person name="Aves S.J."/>
            <person name="Beiko R.G."/>
            <person name="Coutinho P."/>
            <person name="Dacks J.B."/>
            <person name="Durnford D.G."/>
            <person name="Fast N.M."/>
            <person name="Green B.R."/>
            <person name="Grisdale C.J."/>
            <person name="Hempel F."/>
            <person name="Henrissat B."/>
            <person name="Hoppner M.P."/>
            <person name="Ishida K."/>
            <person name="Kim E."/>
            <person name="Koreny L."/>
            <person name="Kroth P.G."/>
            <person name="Liu Y."/>
            <person name="Malik S.B."/>
            <person name="Maier U.G."/>
            <person name="McRose D."/>
            <person name="Mock T."/>
            <person name="Neilson J.A."/>
            <person name="Onodera N.T."/>
            <person name="Poole A.M."/>
            <person name="Pritham E.J."/>
            <person name="Richards T.A."/>
            <person name="Rocap G."/>
            <person name="Roy S.W."/>
            <person name="Sarai C."/>
            <person name="Schaack S."/>
            <person name="Shirato S."/>
            <person name="Slamovits C.H."/>
            <person name="Spencer D.F."/>
            <person name="Suzuki S."/>
            <person name="Worden A.Z."/>
            <person name="Zauner S."/>
            <person name="Barry K."/>
            <person name="Bell C."/>
            <person name="Bharti A.K."/>
            <person name="Crow J.A."/>
            <person name="Grimwood J."/>
            <person name="Kramer R."/>
            <person name="Lindquist E."/>
            <person name="Lucas S."/>
            <person name="Salamov A."/>
            <person name="McFadden G.I."/>
            <person name="Lane C.E."/>
            <person name="Keeling P.J."/>
            <person name="Gray M.W."/>
            <person name="Grigoriev I.V."/>
            <person name="Archibald J.M."/>
        </authorList>
    </citation>
    <scope>NUCLEOTIDE SEQUENCE</scope>
    <source>
        <strain evidence="7 9">CCMP2712</strain>
    </source>
</reference>
<dbReference type="Proteomes" id="UP000011087">
    <property type="component" value="Unassembled WGS sequence"/>
</dbReference>
<dbReference type="OMA" id="TRNINCP"/>
<evidence type="ECO:0000256" key="3">
    <source>
        <dbReference type="ARBA" id="ARBA00022771"/>
    </source>
</evidence>
<dbReference type="STRING" id="905079.L1IQJ8"/>
<keyword evidence="3 5" id="KW-0863">Zinc-finger</keyword>
<dbReference type="SUPFAM" id="SSF49493">
    <property type="entry name" value="HSP40/DnaJ peptide-binding domain"/>
    <property type="match status" value="2"/>
</dbReference>
<dbReference type="GO" id="GO:0006457">
    <property type="term" value="P:protein folding"/>
    <property type="evidence" value="ECO:0007669"/>
    <property type="project" value="InterPro"/>
</dbReference>
<dbReference type="GO" id="GO:0008270">
    <property type="term" value="F:zinc ion binding"/>
    <property type="evidence" value="ECO:0007669"/>
    <property type="project" value="UniProtKB-KW"/>
</dbReference>
<dbReference type="FunFam" id="2.60.260.20:FF:000013">
    <property type="entry name" value="DnaJ subfamily B member 11"/>
    <property type="match status" value="1"/>
</dbReference>
<evidence type="ECO:0000256" key="2">
    <source>
        <dbReference type="ARBA" id="ARBA00022737"/>
    </source>
</evidence>